<comment type="caution">
    <text evidence="1">The sequence shown here is derived from an EMBL/GenBank/DDBJ whole genome shotgun (WGS) entry which is preliminary data.</text>
</comment>
<sequence>MAIQSSGYIVVRETGIIGVGESITEAAGQALEWLDDYDSVEALVGALEKDVEKAHAADGKPYVRRATARLMEAVEKGGTPEQWTLVDNVACTAEEATRVSR</sequence>
<reference evidence="1 2" key="1">
    <citation type="submission" date="2024-09" db="EMBL/GenBank/DDBJ databases">
        <authorList>
            <person name="Sun Q."/>
            <person name="Mori K."/>
        </authorList>
    </citation>
    <scope>NUCLEOTIDE SEQUENCE [LARGE SCALE GENOMIC DNA]</scope>
    <source>
        <strain evidence="1 2">CCM 7415</strain>
    </source>
</reference>
<gene>
    <name evidence="1" type="ORF">ACFFHW_13385</name>
</gene>
<accession>A0ABV6G5Q9</accession>
<evidence type="ECO:0000313" key="1">
    <source>
        <dbReference type="EMBL" id="MFC0268966.1"/>
    </source>
</evidence>
<name>A0ABV6G5Q9_9GAMM</name>
<dbReference type="Proteomes" id="UP001589814">
    <property type="component" value="Unassembled WGS sequence"/>
</dbReference>
<dbReference type="RefSeq" id="WP_019951410.1">
    <property type="nucleotide sequence ID" value="NZ_JBHLVX010000050.1"/>
</dbReference>
<dbReference type="EMBL" id="JBHLVX010000050">
    <property type="protein sequence ID" value="MFC0268966.1"/>
    <property type="molecule type" value="Genomic_DNA"/>
</dbReference>
<organism evidence="1 2">
    <name type="scientific">Kushneria aurantia</name>
    <dbReference type="NCBI Taxonomy" id="504092"/>
    <lineage>
        <taxon>Bacteria</taxon>
        <taxon>Pseudomonadati</taxon>
        <taxon>Pseudomonadota</taxon>
        <taxon>Gammaproteobacteria</taxon>
        <taxon>Oceanospirillales</taxon>
        <taxon>Halomonadaceae</taxon>
        <taxon>Kushneria</taxon>
    </lineage>
</organism>
<keyword evidence="2" id="KW-1185">Reference proteome</keyword>
<protein>
    <submittedName>
        <fullName evidence="1">Uncharacterized protein</fullName>
    </submittedName>
</protein>
<proteinExistence type="predicted"/>
<evidence type="ECO:0000313" key="2">
    <source>
        <dbReference type="Proteomes" id="UP001589814"/>
    </source>
</evidence>